<organism evidence="1 2">
    <name type="scientific">Paenibacillus lutimineralis</name>
    <dbReference type="NCBI Taxonomy" id="2707005"/>
    <lineage>
        <taxon>Bacteria</taxon>
        <taxon>Bacillati</taxon>
        <taxon>Bacillota</taxon>
        <taxon>Bacilli</taxon>
        <taxon>Bacillales</taxon>
        <taxon>Paenibacillaceae</taxon>
        <taxon>Paenibacillus</taxon>
    </lineage>
</organism>
<reference evidence="2" key="1">
    <citation type="submission" date="2018-12" db="EMBL/GenBank/DDBJ databases">
        <title>Complete genome sequence of Paenibacillus sp. MBLB1234.</title>
        <authorList>
            <person name="Nam Y.-D."/>
            <person name="Kang J."/>
            <person name="Chung W.-H."/>
            <person name="Park Y.S."/>
        </authorList>
    </citation>
    <scope>NUCLEOTIDE SEQUENCE [LARGE SCALE GENOMIC DNA]</scope>
    <source>
        <strain evidence="2">MBLB1234</strain>
    </source>
</reference>
<dbReference type="Proteomes" id="UP000270678">
    <property type="component" value="Chromosome"/>
</dbReference>
<dbReference type="AlphaFoldDB" id="A0A3Q9IAJ0"/>
<dbReference type="KEGG" id="plut:EI981_19730"/>
<keyword evidence="2" id="KW-1185">Reference proteome</keyword>
<proteinExistence type="predicted"/>
<dbReference type="EMBL" id="CP034346">
    <property type="protein sequence ID" value="AZS16460.1"/>
    <property type="molecule type" value="Genomic_DNA"/>
</dbReference>
<evidence type="ECO:0000313" key="2">
    <source>
        <dbReference type="Proteomes" id="UP000270678"/>
    </source>
</evidence>
<evidence type="ECO:0000313" key="1">
    <source>
        <dbReference type="EMBL" id="AZS16460.1"/>
    </source>
</evidence>
<dbReference type="RefSeq" id="WP_127001082.1">
    <property type="nucleotide sequence ID" value="NZ_CP034346.1"/>
</dbReference>
<protein>
    <submittedName>
        <fullName evidence="1">Uncharacterized protein</fullName>
    </submittedName>
</protein>
<gene>
    <name evidence="1" type="ORF">EI981_19730</name>
</gene>
<sequence length="104" mass="11771">MEERVYKLLDGLELIISEEALFVRIAEGRPTIATSEEVMFDRVLELVDHMQQQIADKDETISSLRKALEEVQAIIGVLPMDNARLWGVYNRLYAALAEGDHIVG</sequence>
<name>A0A3Q9IAJ0_9BACL</name>
<accession>A0A3Q9IAJ0</accession>